<dbReference type="EMBL" id="FO082261">
    <property type="protein sequence ID" value="CCO20613.1"/>
    <property type="molecule type" value="Genomic_DNA"/>
</dbReference>
<comment type="similarity">
    <text evidence="1">Belongs to the CMC family.</text>
</comment>
<feature type="domain" description="Flavoprotein" evidence="7">
    <location>
        <begin position="88"/>
        <end position="339"/>
    </location>
</feature>
<evidence type="ECO:0000313" key="8">
    <source>
        <dbReference type="EMBL" id="CCO20613.1"/>
    </source>
</evidence>
<accession>K8FDM7</accession>
<dbReference type="OrthoDB" id="1532798at2759"/>
<reference evidence="8 9" key="1">
    <citation type="submission" date="2011-10" db="EMBL/GenBank/DDBJ databases">
        <authorList>
            <person name="Genoscope - CEA"/>
        </authorList>
    </citation>
    <scope>NUCLEOTIDE SEQUENCE [LARGE SCALE GENOMIC DNA]</scope>
    <source>
        <strain evidence="8 9">RCC 1105</strain>
    </source>
</reference>
<evidence type="ECO:0000256" key="6">
    <source>
        <dbReference type="ARBA" id="ARBA00066422"/>
    </source>
</evidence>
<evidence type="ECO:0000256" key="2">
    <source>
        <dbReference type="ARBA" id="ARBA00022993"/>
    </source>
</evidence>
<dbReference type="InterPro" id="IPR013892">
    <property type="entry name" value="Cyt_c_biogenesis_Cmc1-like"/>
</dbReference>
<dbReference type="GO" id="GO:0071513">
    <property type="term" value="C:phosphopantothenoylcysteine decarboxylase complex"/>
    <property type="evidence" value="ECO:0007669"/>
    <property type="project" value="TreeGrafter"/>
</dbReference>
<sequence>MHPPLTLSKHPLCRQNVQNLQSCHTTNPWYEKWFLGKCNREKWELDECLKLQKIFKAKRNKEKGEKYKERRRERSERAMEEGKKEEIHVLVLVTGSVAAMKWVELIHKITDEYFDDEAHRETTKLCIHSVATNAAKPFIEATEFGGAFPAGSLVPTNDENKRSLDQLRKKKNERNYSNGGGLYDEVFVKLGPFTVDGYPNCVVQNYNDASEYNQSGGWQKRGDVVTHIDLRNKADICVIAPCSANTLAKIANGLCDNLATSILRAWDFTKPLLIAPAMNTYMWQNPITKKHIDAIKENHGKQPFGDGVQFLDPIEKTLMCGEMGVGAMRETVSIAKNVIRVLNDYLQKKKTEK</sequence>
<protein>
    <recommendedName>
        <fullName evidence="6">phosphopantothenoylcysteine decarboxylase</fullName>
        <ecNumber evidence="6">4.1.1.36</ecNumber>
    </recommendedName>
</protein>
<dbReference type="RefSeq" id="XP_007508122.1">
    <property type="nucleotide sequence ID" value="XM_007508060.1"/>
</dbReference>
<dbReference type="eggNOG" id="KOG0672">
    <property type="taxonomic scope" value="Eukaryota"/>
</dbReference>
<dbReference type="Pfam" id="PF02441">
    <property type="entry name" value="Flavoprotein"/>
    <property type="match status" value="1"/>
</dbReference>
<name>K8FDM7_9CHLO</name>
<dbReference type="GeneID" id="19010842"/>
<evidence type="ECO:0000256" key="1">
    <source>
        <dbReference type="ARBA" id="ARBA00007347"/>
    </source>
</evidence>
<evidence type="ECO:0000313" key="9">
    <source>
        <dbReference type="Proteomes" id="UP000198341"/>
    </source>
</evidence>
<dbReference type="InterPro" id="IPR003382">
    <property type="entry name" value="Flavoprotein"/>
</dbReference>
<organism evidence="8 9">
    <name type="scientific">Bathycoccus prasinos</name>
    <dbReference type="NCBI Taxonomy" id="41875"/>
    <lineage>
        <taxon>Eukaryota</taxon>
        <taxon>Viridiplantae</taxon>
        <taxon>Chlorophyta</taxon>
        <taxon>Mamiellophyceae</taxon>
        <taxon>Mamiellales</taxon>
        <taxon>Bathycoccaceae</taxon>
        <taxon>Bathycoccus</taxon>
    </lineage>
</organism>
<proteinExistence type="inferred from homology"/>
<evidence type="ECO:0000256" key="5">
    <source>
        <dbReference type="ARBA" id="ARBA00060685"/>
    </source>
</evidence>
<evidence type="ECO:0000256" key="4">
    <source>
        <dbReference type="ARBA" id="ARBA00038350"/>
    </source>
</evidence>
<comment type="similarity">
    <text evidence="4">Belongs to the HFCD (homooligomeric flavin containing Cys decarboxylase) superfamily.</text>
</comment>
<dbReference type="GO" id="GO:0004633">
    <property type="term" value="F:phosphopantothenoylcysteine decarboxylase activity"/>
    <property type="evidence" value="ECO:0007669"/>
    <property type="project" value="UniProtKB-EC"/>
</dbReference>
<dbReference type="Pfam" id="PF08583">
    <property type="entry name" value="Cmc1"/>
    <property type="match status" value="1"/>
</dbReference>
<dbReference type="EC" id="4.1.1.36" evidence="6"/>
<dbReference type="KEGG" id="bpg:Bathy18g00460"/>
<dbReference type="SUPFAM" id="SSF52507">
    <property type="entry name" value="Homo-oligomeric flavin-containing Cys decarboxylases, HFCD"/>
    <property type="match status" value="1"/>
</dbReference>
<dbReference type="InterPro" id="IPR036551">
    <property type="entry name" value="Flavin_trans-like"/>
</dbReference>
<keyword evidence="3" id="KW-1015">Disulfide bond</keyword>
<dbReference type="GO" id="GO:0015937">
    <property type="term" value="P:coenzyme A biosynthetic process"/>
    <property type="evidence" value="ECO:0007669"/>
    <property type="project" value="UniProtKB-KW"/>
</dbReference>
<dbReference type="AlphaFoldDB" id="K8FDM7"/>
<dbReference type="STRING" id="41875.K8FDM7"/>
<dbReference type="PANTHER" id="PTHR14359:SF6">
    <property type="entry name" value="PHOSPHOPANTOTHENOYLCYSTEINE DECARBOXYLASE"/>
    <property type="match status" value="1"/>
</dbReference>
<keyword evidence="2" id="KW-0173">Coenzyme A biosynthesis</keyword>
<dbReference type="GO" id="GO:0010181">
    <property type="term" value="F:FMN binding"/>
    <property type="evidence" value="ECO:0007669"/>
    <property type="project" value="TreeGrafter"/>
</dbReference>
<keyword evidence="9" id="KW-1185">Reference proteome</keyword>
<dbReference type="Gene3D" id="3.40.50.1950">
    <property type="entry name" value="Flavin prenyltransferase-like"/>
    <property type="match status" value="1"/>
</dbReference>
<evidence type="ECO:0000259" key="7">
    <source>
        <dbReference type="Pfam" id="PF02441"/>
    </source>
</evidence>
<comment type="pathway">
    <text evidence="5">Cofactor biosynthesis; coenzyme A biosynthesis; CoA from (R)-pantothenate: step 3/5.</text>
</comment>
<evidence type="ECO:0000256" key="3">
    <source>
        <dbReference type="ARBA" id="ARBA00023157"/>
    </source>
</evidence>
<gene>
    <name evidence="8" type="ordered locus">Bathy18g00460</name>
</gene>
<dbReference type="Proteomes" id="UP000198341">
    <property type="component" value="Chromosome 18"/>
</dbReference>
<dbReference type="PANTHER" id="PTHR14359">
    <property type="entry name" value="HOMO-OLIGOMERIC FLAVIN CONTAINING CYS DECARBOXYLASE FAMILY"/>
    <property type="match status" value="1"/>
</dbReference>